<feature type="domain" description="ABC3 transporter permease C-terminal" evidence="8">
    <location>
        <begin position="302"/>
        <end position="413"/>
    </location>
</feature>
<evidence type="ECO:0000256" key="1">
    <source>
        <dbReference type="ARBA" id="ARBA00004651"/>
    </source>
</evidence>
<evidence type="ECO:0000256" key="2">
    <source>
        <dbReference type="ARBA" id="ARBA00022475"/>
    </source>
</evidence>
<gene>
    <name evidence="9" type="ORF">ACGFZB_11750</name>
</gene>
<feature type="transmembrane region" description="Helical" evidence="7">
    <location>
        <begin position="497"/>
        <end position="518"/>
    </location>
</feature>
<feature type="domain" description="ABC3 transporter permease C-terminal" evidence="8">
    <location>
        <begin position="980"/>
        <end position="1097"/>
    </location>
</feature>
<dbReference type="Proteomes" id="UP001604267">
    <property type="component" value="Unassembled WGS sequence"/>
</dbReference>
<feature type="transmembrane region" description="Helical" evidence="7">
    <location>
        <begin position="1076"/>
        <end position="1096"/>
    </location>
</feature>
<feature type="transmembrane region" description="Helical" evidence="7">
    <location>
        <begin position="456"/>
        <end position="477"/>
    </location>
</feature>
<feature type="transmembrane region" description="Helical" evidence="7">
    <location>
        <begin position="975"/>
        <end position="997"/>
    </location>
</feature>
<dbReference type="InterPro" id="IPR050250">
    <property type="entry name" value="Macrolide_Exporter_MacB"/>
</dbReference>
<evidence type="ECO:0000259" key="8">
    <source>
        <dbReference type="Pfam" id="PF02687"/>
    </source>
</evidence>
<keyword evidence="3 7" id="KW-0812">Transmembrane</keyword>
<keyword evidence="2" id="KW-1003">Cell membrane</keyword>
<evidence type="ECO:0000256" key="6">
    <source>
        <dbReference type="ARBA" id="ARBA00038076"/>
    </source>
</evidence>
<feature type="transmembrane region" description="Helical" evidence="7">
    <location>
        <begin position="300"/>
        <end position="322"/>
    </location>
</feature>
<evidence type="ECO:0000256" key="7">
    <source>
        <dbReference type="SAM" id="Phobius"/>
    </source>
</evidence>
<evidence type="ECO:0000313" key="9">
    <source>
        <dbReference type="EMBL" id="MFG3011116.1"/>
    </source>
</evidence>
<dbReference type="RefSeq" id="WP_392817369.1">
    <property type="nucleotide sequence ID" value="NZ_JBICYV010000005.1"/>
</dbReference>
<protein>
    <submittedName>
        <fullName evidence="9">FtsX-like permease family protein</fullName>
    </submittedName>
</protein>
<comment type="similarity">
    <text evidence="6">Belongs to the ABC-4 integral membrane protein family.</text>
</comment>
<comment type="caution">
    <text evidence="9">The sequence shown here is derived from an EMBL/GenBank/DDBJ whole genome shotgun (WGS) entry which is preliminary data.</text>
</comment>
<feature type="transmembrane region" description="Helical" evidence="7">
    <location>
        <begin position="1029"/>
        <end position="1056"/>
    </location>
</feature>
<evidence type="ECO:0000256" key="5">
    <source>
        <dbReference type="ARBA" id="ARBA00023136"/>
    </source>
</evidence>
<reference evidence="9 10" key="1">
    <citation type="submission" date="2024-10" db="EMBL/GenBank/DDBJ databases">
        <title>The Natural Products Discovery Center: Release of the First 8490 Sequenced Strains for Exploring Actinobacteria Biosynthetic Diversity.</title>
        <authorList>
            <person name="Kalkreuter E."/>
            <person name="Kautsar S.A."/>
            <person name="Yang D."/>
            <person name="Bader C.D."/>
            <person name="Teijaro C.N."/>
            <person name="Fluegel L."/>
            <person name="Davis C.M."/>
            <person name="Simpson J.R."/>
            <person name="Lauterbach L."/>
            <person name="Steele A.D."/>
            <person name="Gui C."/>
            <person name="Meng S."/>
            <person name="Li G."/>
            <person name="Viehrig K."/>
            <person name="Ye F."/>
            <person name="Su P."/>
            <person name="Kiefer A.F."/>
            <person name="Nichols A."/>
            <person name="Cepeda A.J."/>
            <person name="Yan W."/>
            <person name="Fan B."/>
            <person name="Jiang Y."/>
            <person name="Adhikari A."/>
            <person name="Zheng C.-J."/>
            <person name="Schuster L."/>
            <person name="Cowan T.M."/>
            <person name="Smanski M.J."/>
            <person name="Chevrette M.G."/>
            <person name="De Carvalho L.P.S."/>
            <person name="Shen B."/>
        </authorList>
    </citation>
    <scope>NUCLEOTIDE SEQUENCE [LARGE SCALE GENOMIC DNA]</scope>
    <source>
        <strain evidence="9 10">NPDC048320</strain>
    </source>
</reference>
<accession>A0ABW7B1R3</accession>
<dbReference type="PANTHER" id="PTHR30572">
    <property type="entry name" value="MEMBRANE COMPONENT OF TRANSPORTER-RELATED"/>
    <property type="match status" value="1"/>
</dbReference>
<proteinExistence type="inferred from homology"/>
<feature type="transmembrane region" description="Helical" evidence="7">
    <location>
        <begin position="343"/>
        <end position="375"/>
    </location>
</feature>
<feature type="transmembrane region" description="Helical" evidence="7">
    <location>
        <begin position="555"/>
        <end position="575"/>
    </location>
</feature>
<keyword evidence="10" id="KW-1185">Reference proteome</keyword>
<dbReference type="InterPro" id="IPR003838">
    <property type="entry name" value="ABC3_permease_C"/>
</dbReference>
<dbReference type="Pfam" id="PF02687">
    <property type="entry name" value="FtsX"/>
    <property type="match status" value="2"/>
</dbReference>
<name>A0ABW7B1R3_9ACTN</name>
<evidence type="ECO:0000256" key="3">
    <source>
        <dbReference type="ARBA" id="ARBA00022692"/>
    </source>
</evidence>
<sequence length="1111" mass="113874">MTGFVFSRARAHRLLLGAALLTVALTTAVLATLTAYSGAIGDAALRHVLGDPRNAADTALIVKADVPPAERDAADTAVRRGARRTFAGLPVTVRTLRRSGPYALPRSLQPPARRSGDPDLTYFAALDRGRLRLAAGRLPRRGGPAGGEVEVALPQAAARALRLTPGARLTLPDRLQGPAVRVRVVGVYRPASVTAPYWRLDDLLGRGVKESGFTTYGPLLADPAVLTGGRVSAGSTGWLASADFATATTGRIGALRSAARDGSAALRKPTALSGTTVSQTALPDVLDRVERSLLVARSTLLIIALQLVLLAGYALLLVARLLSTERADETRLLRARGASRARIAALAATEALLLALPAAVCAPLLAGPLTALLAGHGPLARLGLRLDLPPAGRPAVWLVAAGVALGCALAVTVPAVTGAGDGVRARVRGSGPRRGRSLPLKFRRPRTKPARTAVPAPLRTGADLGLLAVAGVAYWQLGRQDSGGVSADRSGALGIDPLLVAAPALALLAGTVLTLRLLPPVARFAERWAARGRGLPVALAGWQFSRRTAHGAGPVLLLVLAVALGMLAIGQAASWNRSQDDQADFRAGVPVRVLAGGEDGFGRTDLYAGLPDVREAAPAVRGAQPLSGDRTATVLALDTAHAADVVLMRPDLADEPVRPLLGRLTPKGAPAGARVPAGTARLTLTARLHSSTGPGTTTAVTVTLADRYGVPYQLPLGQLPADGRPHALTLALPAASGPATLTGLRLDLTQPAERAERHRLTLEKLTATGTDGTEHRLALPARWTTTAETGGAAVPSAATSPTRPRLTGTGPLAFAYSTGYLPDAGIWTIASVTFRLQVTQAAPAAVPAVATDRYLAAAGARPGQRVDLTVGDRRVPVRIVRAVRALPATGDPANTGARDGGAVLLDLRALNQLLQARYGESATPTEWWLGTAPGATARVAAAVRALPDVGPGQVVVRDEIAAELRDDPFGAGPEAAFTAAAVVAAALAAVGFAVGAAGAQRARNAEFAVLRALGVPRRQLARTVAAEQAVLVGLALAVGLGLGTVLARTVLPLIVLTGEATRPVPDLLVQLPPGRVALLLAAVAAAPLVVAAVPAVRRADPAAALRAQGGE</sequence>
<keyword evidence="5 7" id="KW-0472">Membrane</keyword>
<dbReference type="EMBL" id="JBICYV010000005">
    <property type="protein sequence ID" value="MFG3011116.1"/>
    <property type="molecule type" value="Genomic_DNA"/>
</dbReference>
<evidence type="ECO:0000313" key="10">
    <source>
        <dbReference type="Proteomes" id="UP001604267"/>
    </source>
</evidence>
<feature type="transmembrane region" description="Helical" evidence="7">
    <location>
        <begin position="395"/>
        <end position="416"/>
    </location>
</feature>
<dbReference type="PANTHER" id="PTHR30572:SF4">
    <property type="entry name" value="ABC TRANSPORTER PERMEASE YTRF"/>
    <property type="match status" value="1"/>
</dbReference>
<keyword evidence="4 7" id="KW-1133">Transmembrane helix</keyword>
<evidence type="ECO:0000256" key="4">
    <source>
        <dbReference type="ARBA" id="ARBA00022989"/>
    </source>
</evidence>
<organism evidence="9 10">
    <name type="scientific">Streptomyces cinerochromogenes</name>
    <dbReference type="NCBI Taxonomy" id="66422"/>
    <lineage>
        <taxon>Bacteria</taxon>
        <taxon>Bacillati</taxon>
        <taxon>Actinomycetota</taxon>
        <taxon>Actinomycetes</taxon>
        <taxon>Kitasatosporales</taxon>
        <taxon>Streptomycetaceae</taxon>
        <taxon>Streptomyces</taxon>
    </lineage>
</organism>
<comment type="subcellular location">
    <subcellularLocation>
        <location evidence="1">Cell membrane</location>
        <topology evidence="1">Multi-pass membrane protein</topology>
    </subcellularLocation>
</comment>